<sequence length="196" mass="21408">MEDVGEKGGRRRDVNETLERRGGVRTQASAEEVSVRREREDVRNGSTADVFNPDNPGTAKGRQLLCHPSAFYTTRDPVSDLRPGTSSLCADYGTKYLLANGLLVNGKPIEVCLEALVCDVPARSFVIMTKGHSGYNGCPKCCIVGAYIGSKVVFPNSDCPLRTDASFRQQHDSEHHRGTLILDELPLDTVCDVPLD</sequence>
<keyword evidence="2" id="KW-1185">Reference proteome</keyword>
<proteinExistence type="predicted"/>
<gene>
    <name evidence="1" type="ORF">HPB49_007867</name>
</gene>
<protein>
    <submittedName>
        <fullName evidence="1">Uncharacterized protein</fullName>
    </submittedName>
</protein>
<evidence type="ECO:0000313" key="2">
    <source>
        <dbReference type="Proteomes" id="UP000821865"/>
    </source>
</evidence>
<reference evidence="1" key="1">
    <citation type="submission" date="2020-05" db="EMBL/GenBank/DDBJ databases">
        <title>Large-scale comparative analyses of tick genomes elucidate their genetic diversity and vector capacities.</title>
        <authorList>
            <person name="Jia N."/>
            <person name="Wang J."/>
            <person name="Shi W."/>
            <person name="Du L."/>
            <person name="Sun Y."/>
            <person name="Zhan W."/>
            <person name="Jiang J."/>
            <person name="Wang Q."/>
            <person name="Zhang B."/>
            <person name="Ji P."/>
            <person name="Sakyi L.B."/>
            <person name="Cui X."/>
            <person name="Yuan T."/>
            <person name="Jiang B."/>
            <person name="Yang W."/>
            <person name="Lam T.T.-Y."/>
            <person name="Chang Q."/>
            <person name="Ding S."/>
            <person name="Wang X."/>
            <person name="Zhu J."/>
            <person name="Ruan X."/>
            <person name="Zhao L."/>
            <person name="Wei J."/>
            <person name="Que T."/>
            <person name="Du C."/>
            <person name="Cheng J."/>
            <person name="Dai P."/>
            <person name="Han X."/>
            <person name="Huang E."/>
            <person name="Gao Y."/>
            <person name="Liu J."/>
            <person name="Shao H."/>
            <person name="Ye R."/>
            <person name="Li L."/>
            <person name="Wei W."/>
            <person name="Wang X."/>
            <person name="Wang C."/>
            <person name="Yang T."/>
            <person name="Huo Q."/>
            <person name="Li W."/>
            <person name="Guo W."/>
            <person name="Chen H."/>
            <person name="Zhou L."/>
            <person name="Ni X."/>
            <person name="Tian J."/>
            <person name="Zhou Y."/>
            <person name="Sheng Y."/>
            <person name="Liu T."/>
            <person name="Pan Y."/>
            <person name="Xia L."/>
            <person name="Li J."/>
            <person name="Zhao F."/>
            <person name="Cao W."/>
        </authorList>
    </citation>
    <scope>NUCLEOTIDE SEQUENCE</scope>
    <source>
        <strain evidence="1">Dsil-2018</strain>
    </source>
</reference>
<dbReference type="Proteomes" id="UP000821865">
    <property type="component" value="Chromosome 8"/>
</dbReference>
<dbReference type="EMBL" id="CM023477">
    <property type="protein sequence ID" value="KAH7937103.1"/>
    <property type="molecule type" value="Genomic_DNA"/>
</dbReference>
<organism evidence="1 2">
    <name type="scientific">Dermacentor silvarum</name>
    <name type="common">Tick</name>
    <dbReference type="NCBI Taxonomy" id="543639"/>
    <lineage>
        <taxon>Eukaryota</taxon>
        <taxon>Metazoa</taxon>
        <taxon>Ecdysozoa</taxon>
        <taxon>Arthropoda</taxon>
        <taxon>Chelicerata</taxon>
        <taxon>Arachnida</taxon>
        <taxon>Acari</taxon>
        <taxon>Parasitiformes</taxon>
        <taxon>Ixodida</taxon>
        <taxon>Ixodoidea</taxon>
        <taxon>Ixodidae</taxon>
        <taxon>Rhipicephalinae</taxon>
        <taxon>Dermacentor</taxon>
    </lineage>
</organism>
<accession>A0ACB8C844</accession>
<name>A0ACB8C844_DERSI</name>
<comment type="caution">
    <text evidence="1">The sequence shown here is derived from an EMBL/GenBank/DDBJ whole genome shotgun (WGS) entry which is preliminary data.</text>
</comment>
<evidence type="ECO:0000313" key="1">
    <source>
        <dbReference type="EMBL" id="KAH7937103.1"/>
    </source>
</evidence>